<keyword evidence="5" id="KW-1185">Reference proteome</keyword>
<evidence type="ECO:0000256" key="2">
    <source>
        <dbReference type="SAM" id="Phobius"/>
    </source>
</evidence>
<evidence type="ECO:0000256" key="1">
    <source>
        <dbReference type="SAM" id="MobiDB-lite"/>
    </source>
</evidence>
<dbReference type="OrthoDB" id="7554678at2759"/>
<gene>
    <name evidence="4" type="ORF">X777_15003</name>
</gene>
<accession>A0A026WUP8</accession>
<reference evidence="4 5" key="1">
    <citation type="journal article" date="2014" name="Curr. Biol.">
        <title>The genome of the clonal raider ant Cerapachys biroi.</title>
        <authorList>
            <person name="Oxley P.R."/>
            <person name="Ji L."/>
            <person name="Fetter-Pruneda I."/>
            <person name="McKenzie S.K."/>
            <person name="Li C."/>
            <person name="Hu H."/>
            <person name="Zhang G."/>
            <person name="Kronauer D.J."/>
        </authorList>
    </citation>
    <scope>NUCLEOTIDE SEQUENCE [LARGE SCALE GENOMIC DNA]</scope>
</reference>
<name>A0A026WUP8_OOCBI</name>
<protein>
    <submittedName>
        <fullName evidence="4">Uncharacterized protein</fullName>
    </submittedName>
</protein>
<feature type="chain" id="PRO_5001541657" evidence="3">
    <location>
        <begin position="22"/>
        <end position="129"/>
    </location>
</feature>
<sequence>MTSFRLISMDNASLWFFLVKCFDLYCVNEDAIDMETTEETITRQRKKELQNDMEDKLSDNIEENEKKEESKKEVKAGFKYYYNKFRYYHYYIAKKIDNGIGVLCMWIFKLLLYLMGYRYNELPFIPDDE</sequence>
<dbReference type="Proteomes" id="UP000053097">
    <property type="component" value="Unassembled WGS sequence"/>
</dbReference>
<organism evidence="4 5">
    <name type="scientific">Ooceraea biroi</name>
    <name type="common">Clonal raider ant</name>
    <name type="synonym">Cerapachys biroi</name>
    <dbReference type="NCBI Taxonomy" id="2015173"/>
    <lineage>
        <taxon>Eukaryota</taxon>
        <taxon>Metazoa</taxon>
        <taxon>Ecdysozoa</taxon>
        <taxon>Arthropoda</taxon>
        <taxon>Hexapoda</taxon>
        <taxon>Insecta</taxon>
        <taxon>Pterygota</taxon>
        <taxon>Neoptera</taxon>
        <taxon>Endopterygota</taxon>
        <taxon>Hymenoptera</taxon>
        <taxon>Apocrita</taxon>
        <taxon>Aculeata</taxon>
        <taxon>Formicoidea</taxon>
        <taxon>Formicidae</taxon>
        <taxon>Dorylinae</taxon>
        <taxon>Ooceraea</taxon>
    </lineage>
</organism>
<dbReference type="OMA" id="CLTIIKI"/>
<evidence type="ECO:0000313" key="4">
    <source>
        <dbReference type="EMBL" id="EZA58834.1"/>
    </source>
</evidence>
<feature type="compositionally biased region" description="Basic and acidic residues" evidence="1">
    <location>
        <begin position="47"/>
        <end position="71"/>
    </location>
</feature>
<proteinExistence type="predicted"/>
<keyword evidence="2" id="KW-0472">Membrane</keyword>
<dbReference type="EMBL" id="KK107119">
    <property type="protein sequence ID" value="EZA58834.1"/>
    <property type="molecule type" value="Genomic_DNA"/>
</dbReference>
<feature type="signal peptide" evidence="3">
    <location>
        <begin position="1"/>
        <end position="21"/>
    </location>
</feature>
<dbReference type="AlphaFoldDB" id="A0A026WUP8"/>
<feature type="region of interest" description="Disordered" evidence="1">
    <location>
        <begin position="43"/>
        <end position="71"/>
    </location>
</feature>
<feature type="transmembrane region" description="Helical" evidence="2">
    <location>
        <begin position="100"/>
        <end position="119"/>
    </location>
</feature>
<keyword evidence="2" id="KW-0812">Transmembrane</keyword>
<evidence type="ECO:0000256" key="3">
    <source>
        <dbReference type="SAM" id="SignalP"/>
    </source>
</evidence>
<keyword evidence="3" id="KW-0732">Signal</keyword>
<keyword evidence="2" id="KW-1133">Transmembrane helix</keyword>
<evidence type="ECO:0000313" key="5">
    <source>
        <dbReference type="Proteomes" id="UP000053097"/>
    </source>
</evidence>